<sequence length="153" mass="17378">MPIRPVHTSVRDFLVDEKRSGEYAVILKEGHQMLGIGTLQLMITDLHFNMCNLESSYLLNSQVENLSERITQNISPDLSYACHFWGSHIIYSQSDTIFAPLLRKFLTTEVLLFWMEVLGILGKVDVVSETAKVLLDFTNSVVCIHAILDDMEC</sequence>
<accession>A0A6A4HL87</accession>
<dbReference type="AlphaFoldDB" id="A0A6A4HL87"/>
<reference evidence="1" key="1">
    <citation type="journal article" date="2019" name="Environ. Microbiol.">
        <title>Fungal ecological strategies reflected in gene transcription - a case study of two litter decomposers.</title>
        <authorList>
            <person name="Barbi F."/>
            <person name="Kohler A."/>
            <person name="Barry K."/>
            <person name="Baskaran P."/>
            <person name="Daum C."/>
            <person name="Fauchery L."/>
            <person name="Ihrmark K."/>
            <person name="Kuo A."/>
            <person name="LaButti K."/>
            <person name="Lipzen A."/>
            <person name="Morin E."/>
            <person name="Grigoriev I.V."/>
            <person name="Henrissat B."/>
            <person name="Lindahl B."/>
            <person name="Martin F."/>
        </authorList>
    </citation>
    <scope>NUCLEOTIDE SEQUENCE</scope>
    <source>
        <strain evidence="1">JB14</strain>
    </source>
</reference>
<evidence type="ECO:0000313" key="1">
    <source>
        <dbReference type="EMBL" id="KAE9397807.1"/>
    </source>
</evidence>
<protein>
    <submittedName>
        <fullName evidence="1">Uncharacterized protein</fullName>
    </submittedName>
</protein>
<name>A0A6A4HL87_9AGAR</name>
<keyword evidence="2" id="KW-1185">Reference proteome</keyword>
<dbReference type="EMBL" id="ML769492">
    <property type="protein sequence ID" value="KAE9397807.1"/>
    <property type="molecule type" value="Genomic_DNA"/>
</dbReference>
<dbReference type="OrthoDB" id="3266532at2759"/>
<dbReference type="Proteomes" id="UP000799118">
    <property type="component" value="Unassembled WGS sequence"/>
</dbReference>
<evidence type="ECO:0000313" key="2">
    <source>
        <dbReference type="Proteomes" id="UP000799118"/>
    </source>
</evidence>
<gene>
    <name evidence="1" type="ORF">BT96DRAFT_822806</name>
</gene>
<organism evidence="1 2">
    <name type="scientific">Gymnopus androsaceus JB14</name>
    <dbReference type="NCBI Taxonomy" id="1447944"/>
    <lineage>
        <taxon>Eukaryota</taxon>
        <taxon>Fungi</taxon>
        <taxon>Dikarya</taxon>
        <taxon>Basidiomycota</taxon>
        <taxon>Agaricomycotina</taxon>
        <taxon>Agaricomycetes</taxon>
        <taxon>Agaricomycetidae</taxon>
        <taxon>Agaricales</taxon>
        <taxon>Marasmiineae</taxon>
        <taxon>Omphalotaceae</taxon>
        <taxon>Gymnopus</taxon>
    </lineage>
</organism>
<proteinExistence type="predicted"/>